<protein>
    <submittedName>
        <fullName evidence="1">Uncharacterized protein</fullName>
    </submittedName>
</protein>
<organism evidence="1 2">
    <name type="scientific">Caenorhabditis auriculariae</name>
    <dbReference type="NCBI Taxonomy" id="2777116"/>
    <lineage>
        <taxon>Eukaryota</taxon>
        <taxon>Metazoa</taxon>
        <taxon>Ecdysozoa</taxon>
        <taxon>Nematoda</taxon>
        <taxon>Chromadorea</taxon>
        <taxon>Rhabditida</taxon>
        <taxon>Rhabditina</taxon>
        <taxon>Rhabditomorpha</taxon>
        <taxon>Rhabditoidea</taxon>
        <taxon>Rhabditidae</taxon>
        <taxon>Peloderinae</taxon>
        <taxon>Caenorhabditis</taxon>
    </lineage>
</organism>
<gene>
    <name evidence="1" type="ORF">CAUJ_LOCUS8152</name>
</gene>
<dbReference type="AlphaFoldDB" id="A0A8S1H8N9"/>
<keyword evidence="2" id="KW-1185">Reference proteome</keyword>
<proteinExistence type="predicted"/>
<accession>A0A8S1H8N9</accession>
<reference evidence="1" key="1">
    <citation type="submission" date="2020-10" db="EMBL/GenBank/DDBJ databases">
        <authorList>
            <person name="Kikuchi T."/>
        </authorList>
    </citation>
    <scope>NUCLEOTIDE SEQUENCE</scope>
    <source>
        <strain evidence="1">NKZ352</strain>
    </source>
</reference>
<name>A0A8S1H8N9_9PELO</name>
<evidence type="ECO:0000313" key="2">
    <source>
        <dbReference type="Proteomes" id="UP000835052"/>
    </source>
</evidence>
<dbReference type="EMBL" id="CAJGYM010000026">
    <property type="protein sequence ID" value="CAD6192233.1"/>
    <property type="molecule type" value="Genomic_DNA"/>
</dbReference>
<evidence type="ECO:0000313" key="1">
    <source>
        <dbReference type="EMBL" id="CAD6192233.1"/>
    </source>
</evidence>
<sequence length="160" mass="18459">MTILRSQPLERSLIQMVENSGATAITSQLYSRRHFRRANQTGLTFLPILIYWIINGHSVSRVFGVQFNEKDGLQLSRISELPLDRVHLPRFSLGYVAMLLTYLLRYLDDPSSLSTFYCLLVPFIDRSVDHTFSRRSYAIGHPVLSSWLTGILAKKFHPWC</sequence>
<dbReference type="Proteomes" id="UP000835052">
    <property type="component" value="Unassembled WGS sequence"/>
</dbReference>
<comment type="caution">
    <text evidence="1">The sequence shown here is derived from an EMBL/GenBank/DDBJ whole genome shotgun (WGS) entry which is preliminary data.</text>
</comment>